<comment type="caution">
    <text evidence="1">The sequence shown here is derived from an EMBL/GenBank/DDBJ whole genome shotgun (WGS) entry which is preliminary data.</text>
</comment>
<name>A0A0B8NX36_9VIBR</name>
<dbReference type="AlphaFoldDB" id="A0A0B8NX36"/>
<reference evidence="1 2" key="2">
    <citation type="submission" date="2015-01" db="EMBL/GenBank/DDBJ databases">
        <authorList>
            <consortium name="NBRP consortium"/>
            <person name="Sawabe T."/>
            <person name="Meirelles P."/>
            <person name="Feng G."/>
            <person name="Sayaka M."/>
            <person name="Hattori M."/>
            <person name="Ohkuma M."/>
        </authorList>
    </citation>
    <scope>NUCLEOTIDE SEQUENCE [LARGE SCALE GENOMIC DNA]</scope>
    <source>
        <strain evidence="2">JCM 19231</strain>
    </source>
</reference>
<evidence type="ECO:0000313" key="2">
    <source>
        <dbReference type="Proteomes" id="UP000031671"/>
    </source>
</evidence>
<proteinExistence type="predicted"/>
<dbReference type="Proteomes" id="UP000031671">
    <property type="component" value="Unassembled WGS sequence"/>
</dbReference>
<accession>A0A0B8NX36</accession>
<organism evidence="1 2">
    <name type="scientific">Vibrio ishigakensis</name>
    <dbReference type="NCBI Taxonomy" id="1481914"/>
    <lineage>
        <taxon>Bacteria</taxon>
        <taxon>Pseudomonadati</taxon>
        <taxon>Pseudomonadota</taxon>
        <taxon>Gammaproteobacteria</taxon>
        <taxon>Vibrionales</taxon>
        <taxon>Vibrionaceae</taxon>
        <taxon>Vibrio</taxon>
    </lineage>
</organism>
<sequence length="44" mass="4774">MNALAGGNQYSGLSSHARNSEQQAEIIKIQAELCEQKKAEKGLE</sequence>
<gene>
    <name evidence="1" type="ORF">JCM19231_1119</name>
</gene>
<reference evidence="1 2" key="1">
    <citation type="submission" date="2015-01" db="EMBL/GenBank/DDBJ databases">
        <title>Vibrio sp. C1 JCM 19231 whole genome shotgun sequence.</title>
        <authorList>
            <person name="Sawabe T."/>
            <person name="Meirelles P."/>
            <person name="Feng G."/>
            <person name="Sayaka M."/>
            <person name="Hattori M."/>
            <person name="Ohkuma M."/>
        </authorList>
    </citation>
    <scope>NUCLEOTIDE SEQUENCE [LARGE SCALE GENOMIC DNA]</scope>
    <source>
        <strain evidence="2">JCM 19231</strain>
    </source>
</reference>
<protein>
    <submittedName>
        <fullName evidence="1">Uncharacterized protein</fullName>
    </submittedName>
</protein>
<dbReference type="EMBL" id="BBRZ01000037">
    <property type="protein sequence ID" value="GAM56832.1"/>
    <property type="molecule type" value="Genomic_DNA"/>
</dbReference>
<evidence type="ECO:0000313" key="1">
    <source>
        <dbReference type="EMBL" id="GAM56832.1"/>
    </source>
</evidence>
<keyword evidence="2" id="KW-1185">Reference proteome</keyword>